<dbReference type="AlphaFoldDB" id="A0A086JKM8"/>
<evidence type="ECO:0000313" key="3">
    <source>
        <dbReference type="Proteomes" id="UP000028828"/>
    </source>
</evidence>
<feature type="compositionally biased region" description="Low complexity" evidence="1">
    <location>
        <begin position="41"/>
        <end position="54"/>
    </location>
</feature>
<dbReference type="VEuPathDB" id="ToxoDB:TGP89_265060"/>
<gene>
    <name evidence="2" type="ORF">TGP89_265060</name>
</gene>
<feature type="region of interest" description="Disordered" evidence="1">
    <location>
        <begin position="41"/>
        <end position="89"/>
    </location>
</feature>
<comment type="caution">
    <text evidence="2">The sequence shown here is derived from an EMBL/GenBank/DDBJ whole genome shotgun (WGS) entry which is preliminary data.</text>
</comment>
<name>A0A086JKM8_TOXGO</name>
<dbReference type="OrthoDB" id="331585at2759"/>
<dbReference type="EMBL" id="AEYI02001831">
    <property type="protein sequence ID" value="KFG32696.1"/>
    <property type="molecule type" value="Genomic_DNA"/>
</dbReference>
<sequence>MSQKPFSSRPFTFGGSLERRQSCITLQTIREACNRELRLAGSDARSASSGAAAGAREDGGTLDAAPEVAPHSPTHRLPTGKRDLPPGPLPLPANSAHFTRLPWTSESQANDVLGTACGATMNRDMHLFPCGVSLTVHAPYTALLAIQRFPGSKPGESR</sequence>
<evidence type="ECO:0000313" key="2">
    <source>
        <dbReference type="EMBL" id="KFG32696.1"/>
    </source>
</evidence>
<dbReference type="Proteomes" id="UP000028828">
    <property type="component" value="Unassembled WGS sequence"/>
</dbReference>
<evidence type="ECO:0000256" key="1">
    <source>
        <dbReference type="SAM" id="MobiDB-lite"/>
    </source>
</evidence>
<accession>A0A086JKM8</accession>
<protein>
    <submittedName>
        <fullName evidence="2">Uncharacterized protein</fullName>
    </submittedName>
</protein>
<proteinExistence type="predicted"/>
<reference evidence="2 3" key="1">
    <citation type="submission" date="2014-03" db="EMBL/GenBank/DDBJ databases">
        <authorList>
            <person name="Sibley D."/>
            <person name="Venepally P."/>
            <person name="Karamycheva S."/>
            <person name="Hadjithomas M."/>
            <person name="Khan A."/>
            <person name="Brunk B."/>
            <person name="Roos D."/>
            <person name="Caler E."/>
            <person name="Lorenzi H."/>
        </authorList>
    </citation>
    <scope>NUCLEOTIDE SEQUENCE [LARGE SCALE GENOMIC DNA]</scope>
    <source>
        <strain evidence="3">p89</strain>
    </source>
</reference>
<organism evidence="2 3">
    <name type="scientific">Toxoplasma gondii p89</name>
    <dbReference type="NCBI Taxonomy" id="943119"/>
    <lineage>
        <taxon>Eukaryota</taxon>
        <taxon>Sar</taxon>
        <taxon>Alveolata</taxon>
        <taxon>Apicomplexa</taxon>
        <taxon>Conoidasida</taxon>
        <taxon>Coccidia</taxon>
        <taxon>Eucoccidiorida</taxon>
        <taxon>Eimeriorina</taxon>
        <taxon>Sarcocystidae</taxon>
        <taxon>Toxoplasma</taxon>
    </lineage>
</organism>